<name>G9QJ91_9BACI</name>
<sequence>MLYPNPGLPDVIFPLNETGHPSPSISPHRLKVLSKMDFLIKSCLYQRSDPIEASCLKIQISVPLYFIIQRTMSSYVSTFSLLILSNSKENKFFKEKAVPKVQ</sequence>
<organism evidence="1 2">
    <name type="scientific">Bacillus smithii 7_3_47FAA</name>
    <dbReference type="NCBI Taxonomy" id="665952"/>
    <lineage>
        <taxon>Bacteria</taxon>
        <taxon>Bacillati</taxon>
        <taxon>Bacillota</taxon>
        <taxon>Bacilli</taxon>
        <taxon>Bacillales</taxon>
        <taxon>Bacillaceae</taxon>
        <taxon>Bacillus</taxon>
    </lineage>
</organism>
<proteinExistence type="predicted"/>
<protein>
    <submittedName>
        <fullName evidence="1">Uncharacterized protein</fullName>
    </submittedName>
</protein>
<dbReference type="AlphaFoldDB" id="G9QJ91"/>
<evidence type="ECO:0000313" key="1">
    <source>
        <dbReference type="EMBL" id="EHL78757.1"/>
    </source>
</evidence>
<dbReference type="Proteomes" id="UP000011747">
    <property type="component" value="Unassembled WGS sequence"/>
</dbReference>
<keyword evidence="2" id="KW-1185">Reference proteome</keyword>
<reference evidence="1 2" key="1">
    <citation type="submission" date="2011-09" db="EMBL/GenBank/DDBJ databases">
        <title>The Genome Sequence of Bacillus smithii 7_3_47FAA.</title>
        <authorList>
            <consortium name="The Broad Institute Genome Sequencing Platform"/>
            <person name="Earl A."/>
            <person name="Ward D."/>
            <person name="Feldgarden M."/>
            <person name="Gevers D."/>
            <person name="Daigneault M."/>
            <person name="Strauss J."/>
            <person name="Allen-Vercoe E."/>
            <person name="Young S.K."/>
            <person name="Zeng Q."/>
            <person name="Gargeya S."/>
            <person name="Fitzgerald M."/>
            <person name="Haas B."/>
            <person name="Abouelleil A."/>
            <person name="Alvarado L."/>
            <person name="Arachchi H.M."/>
            <person name="Berlin A."/>
            <person name="Brown A."/>
            <person name="Chapman S.B."/>
            <person name="Chen Z."/>
            <person name="Dunbar C."/>
            <person name="Freedman E."/>
            <person name="Gearin G."/>
            <person name="Goldberg J."/>
            <person name="Griggs A."/>
            <person name="Gujja S."/>
            <person name="Heiman D."/>
            <person name="Howarth C."/>
            <person name="Larson L."/>
            <person name="Lui A."/>
            <person name="MacDonald P.J.P."/>
            <person name="Montmayeur A."/>
            <person name="Murphy C."/>
            <person name="Neiman D."/>
            <person name="Pearson M."/>
            <person name="Priest M."/>
            <person name="Roberts A."/>
            <person name="Saif S."/>
            <person name="Shea T."/>
            <person name="Shenoy N."/>
            <person name="Sisk P."/>
            <person name="Stolte C."/>
            <person name="Sykes S."/>
            <person name="Wortman J."/>
            <person name="Nusbaum C."/>
            <person name="Birren B."/>
        </authorList>
    </citation>
    <scope>NUCLEOTIDE SEQUENCE [LARGE SCALE GENOMIC DNA]</scope>
    <source>
        <strain evidence="1 2">7_3_47FAA</strain>
    </source>
</reference>
<gene>
    <name evidence="1" type="ORF">HMPREF1015_02539</name>
</gene>
<accession>G9QJ91</accession>
<dbReference type="HOGENOM" id="CLU_2271801_0_0_9"/>
<evidence type="ECO:0000313" key="2">
    <source>
        <dbReference type="Proteomes" id="UP000011747"/>
    </source>
</evidence>
<dbReference type="EMBL" id="ACWF01000054">
    <property type="protein sequence ID" value="EHL78757.1"/>
    <property type="molecule type" value="Genomic_DNA"/>
</dbReference>
<comment type="caution">
    <text evidence="1">The sequence shown here is derived from an EMBL/GenBank/DDBJ whole genome shotgun (WGS) entry which is preliminary data.</text>
</comment>